<dbReference type="Proteomes" id="UP000663193">
    <property type="component" value="Chromosome 14"/>
</dbReference>
<keyword evidence="1" id="KW-0677">Repeat</keyword>
<evidence type="ECO:0000313" key="4">
    <source>
        <dbReference type="EMBL" id="QRD02682.1"/>
    </source>
</evidence>
<evidence type="ECO:0000256" key="1">
    <source>
        <dbReference type="ARBA" id="ARBA00022737"/>
    </source>
</evidence>
<dbReference type="InterPro" id="IPR050663">
    <property type="entry name" value="Ankyrin-SOCS_Box"/>
</dbReference>
<dbReference type="PROSITE" id="PS50297">
    <property type="entry name" value="ANK_REP_REGION"/>
    <property type="match status" value="1"/>
</dbReference>
<dbReference type="AlphaFoldDB" id="A0A7U2FCG3"/>
<dbReference type="InterPro" id="IPR002110">
    <property type="entry name" value="Ankyrin_rpt"/>
</dbReference>
<dbReference type="EMBL" id="CP069036">
    <property type="protein sequence ID" value="QRD02682.1"/>
    <property type="molecule type" value="Genomic_DNA"/>
</dbReference>
<dbReference type="OMA" id="ATCEFED"/>
<feature type="repeat" description="ANK" evidence="3">
    <location>
        <begin position="56"/>
        <end position="88"/>
    </location>
</feature>
<dbReference type="OrthoDB" id="1278353at2759"/>
<dbReference type="PROSITE" id="PS50088">
    <property type="entry name" value="ANK_REPEAT"/>
    <property type="match status" value="2"/>
</dbReference>
<dbReference type="SMART" id="SM00248">
    <property type="entry name" value="ANK"/>
    <property type="match status" value="4"/>
</dbReference>
<keyword evidence="2 3" id="KW-0040">ANK repeat</keyword>
<evidence type="ECO:0008006" key="6">
    <source>
        <dbReference type="Google" id="ProtNLM"/>
    </source>
</evidence>
<dbReference type="PANTHER" id="PTHR24193:SF121">
    <property type="entry name" value="ADA2A-CONTAINING COMPLEX COMPONENT 3, ISOFORM D"/>
    <property type="match status" value="1"/>
</dbReference>
<dbReference type="Gene3D" id="1.25.40.20">
    <property type="entry name" value="Ankyrin repeat-containing domain"/>
    <property type="match status" value="1"/>
</dbReference>
<keyword evidence="5" id="KW-1185">Reference proteome</keyword>
<organism evidence="4 5">
    <name type="scientific">Phaeosphaeria nodorum (strain SN15 / ATCC MYA-4574 / FGSC 10173)</name>
    <name type="common">Glume blotch fungus</name>
    <name type="synonym">Parastagonospora nodorum</name>
    <dbReference type="NCBI Taxonomy" id="321614"/>
    <lineage>
        <taxon>Eukaryota</taxon>
        <taxon>Fungi</taxon>
        <taxon>Dikarya</taxon>
        <taxon>Ascomycota</taxon>
        <taxon>Pezizomycotina</taxon>
        <taxon>Dothideomycetes</taxon>
        <taxon>Pleosporomycetidae</taxon>
        <taxon>Pleosporales</taxon>
        <taxon>Pleosporineae</taxon>
        <taxon>Phaeosphaeriaceae</taxon>
        <taxon>Parastagonospora</taxon>
    </lineage>
</organism>
<protein>
    <recommendedName>
        <fullName evidence="6">Ankyrin</fullName>
    </recommendedName>
</protein>
<gene>
    <name evidence="4" type="ORF">JI435_114180</name>
</gene>
<feature type="repeat" description="ANK" evidence="3">
    <location>
        <begin position="182"/>
        <end position="214"/>
    </location>
</feature>
<evidence type="ECO:0000256" key="3">
    <source>
        <dbReference type="PROSITE-ProRule" id="PRU00023"/>
    </source>
</evidence>
<evidence type="ECO:0000313" key="5">
    <source>
        <dbReference type="Proteomes" id="UP000663193"/>
    </source>
</evidence>
<dbReference type="VEuPathDB" id="FungiDB:JI435_114180"/>
<dbReference type="InterPro" id="IPR036770">
    <property type="entry name" value="Ankyrin_rpt-contain_sf"/>
</dbReference>
<accession>A0A7U2FCG3</accession>
<reference evidence="5" key="1">
    <citation type="journal article" date="2021" name="BMC Genomics">
        <title>Chromosome-level genome assembly and manually-curated proteome of model necrotroph Parastagonospora nodorum Sn15 reveals a genome-wide trove of candidate effector homologs, and redundancy of virulence-related functions within an accessory chromosome.</title>
        <authorList>
            <person name="Bertazzoni S."/>
            <person name="Jones D.A.B."/>
            <person name="Phan H.T."/>
            <person name="Tan K.-C."/>
            <person name="Hane J.K."/>
        </authorList>
    </citation>
    <scope>NUCLEOTIDE SEQUENCE [LARGE SCALE GENOMIC DNA]</scope>
    <source>
        <strain evidence="5">SN15 / ATCC MYA-4574 / FGSC 10173)</strain>
    </source>
</reference>
<proteinExistence type="predicted"/>
<dbReference type="Pfam" id="PF00023">
    <property type="entry name" value="Ank"/>
    <property type="match status" value="1"/>
</dbReference>
<dbReference type="KEGG" id="pno:SNOG_11418"/>
<sequence length="290" mass="32198">MQIDVHELMWDKTATDFYFLGPLTKSRDLVQAPALASLPSEPNQTSTVSSLPTQAQKKTALEIALSHGYCRVIAQLLEYGIDLNTEISSMTSEPRPLEWAIEHQDIDMLRLFLAKTTPKLDRIAGTRMLGQAVDTRNTAIVKAVLDHSICCDFEDTDRPFPRPANCTDWFLFELSDHDGSLGSLSPLVGAVKHGDIEIVRLLLGHGANSNVAYHDYPQQMAISREGGAVGFSCGRAVQLGMELGRFDIVRVLRSNGADIGLERPVWDVRDHRCEAVPREVWQRVVWGCGD</sequence>
<dbReference type="RefSeq" id="XP_001801661.1">
    <property type="nucleotide sequence ID" value="XM_001801609.1"/>
</dbReference>
<dbReference type="SUPFAM" id="SSF48403">
    <property type="entry name" value="Ankyrin repeat"/>
    <property type="match status" value="1"/>
</dbReference>
<dbReference type="PANTHER" id="PTHR24193">
    <property type="entry name" value="ANKYRIN REPEAT PROTEIN"/>
    <property type="match status" value="1"/>
</dbReference>
<name>A0A7U2FCG3_PHANO</name>
<evidence type="ECO:0000256" key="2">
    <source>
        <dbReference type="ARBA" id="ARBA00023043"/>
    </source>
</evidence>